<dbReference type="AlphaFoldDB" id="A0A9P1IBA6"/>
<evidence type="ECO:0000313" key="3">
    <source>
        <dbReference type="EMBL" id="CAI5440991.1"/>
    </source>
</evidence>
<evidence type="ECO:0000256" key="2">
    <source>
        <dbReference type="SAM" id="MobiDB-lite"/>
    </source>
</evidence>
<feature type="region of interest" description="Disordered" evidence="2">
    <location>
        <begin position="17"/>
        <end position="99"/>
    </location>
</feature>
<name>A0A9P1IBA6_9PELO</name>
<dbReference type="Proteomes" id="UP001152747">
    <property type="component" value="Unassembled WGS sequence"/>
</dbReference>
<comment type="caution">
    <text evidence="3">The sequence shown here is derived from an EMBL/GenBank/DDBJ whole genome shotgun (WGS) entry which is preliminary data.</text>
</comment>
<accession>A0A9P1IBA6</accession>
<dbReference type="EMBL" id="CANHGI010000002">
    <property type="protein sequence ID" value="CAI5440991.1"/>
    <property type="molecule type" value="Genomic_DNA"/>
</dbReference>
<evidence type="ECO:0000313" key="4">
    <source>
        <dbReference type="Proteomes" id="UP001152747"/>
    </source>
</evidence>
<feature type="compositionally biased region" description="Low complexity" evidence="2">
    <location>
        <begin position="82"/>
        <end position="96"/>
    </location>
</feature>
<reference evidence="3" key="1">
    <citation type="submission" date="2022-11" db="EMBL/GenBank/DDBJ databases">
        <authorList>
            <person name="Kikuchi T."/>
        </authorList>
    </citation>
    <scope>NUCLEOTIDE SEQUENCE</scope>
    <source>
        <strain evidence="3">PS1010</strain>
    </source>
</reference>
<organism evidence="3 4">
    <name type="scientific">Caenorhabditis angaria</name>
    <dbReference type="NCBI Taxonomy" id="860376"/>
    <lineage>
        <taxon>Eukaryota</taxon>
        <taxon>Metazoa</taxon>
        <taxon>Ecdysozoa</taxon>
        <taxon>Nematoda</taxon>
        <taxon>Chromadorea</taxon>
        <taxon>Rhabditida</taxon>
        <taxon>Rhabditina</taxon>
        <taxon>Rhabditomorpha</taxon>
        <taxon>Rhabditoidea</taxon>
        <taxon>Rhabditidae</taxon>
        <taxon>Peloderinae</taxon>
        <taxon>Caenorhabditis</taxon>
    </lineage>
</organism>
<feature type="compositionally biased region" description="Polar residues" evidence="2">
    <location>
        <begin position="38"/>
        <end position="49"/>
    </location>
</feature>
<protein>
    <submittedName>
        <fullName evidence="3">Uncharacterized protein</fullName>
    </submittedName>
</protein>
<keyword evidence="4" id="KW-1185">Reference proteome</keyword>
<keyword evidence="1" id="KW-0175">Coiled coil</keyword>
<evidence type="ECO:0000256" key="1">
    <source>
        <dbReference type="SAM" id="Coils"/>
    </source>
</evidence>
<gene>
    <name evidence="3" type="ORF">CAMP_LOCUS3628</name>
</gene>
<feature type="coiled-coil region" evidence="1">
    <location>
        <begin position="240"/>
        <end position="267"/>
    </location>
</feature>
<sequence length="287" mass="33266">MQRIQSWFDQLSLNRDARRRRRRNTSRVNDATRDKVANKSQTTRGPVTLTNFNFPPPPPTMQGFDVNSMPRRNKIRTNPWISSSSTSGTSSMTSSTRNWEPRNLPASLCVASPDTSMCSSGYASHDSSPDTSMVWGGKYFNFQQHQKCANFIDDEEEELYHELILGSTSSYSNSPESREDEPIYAEPWSSSQISPRDREPIDLVNCNYRPFEPIYAQPFGVISEKRREFTDDELARDEFLHELDQQILELQLRSEELREMVERARHQPRNKEYVPIPKLECTFELAI</sequence>
<proteinExistence type="predicted"/>
<dbReference type="OrthoDB" id="5866597at2759"/>